<dbReference type="EMBL" id="JYDO01001309">
    <property type="protein sequence ID" value="KRZ64246.1"/>
    <property type="molecule type" value="Genomic_DNA"/>
</dbReference>
<keyword evidence="2" id="KW-1185">Reference proteome</keyword>
<reference evidence="1 2" key="1">
    <citation type="submission" date="2015-01" db="EMBL/GenBank/DDBJ databases">
        <title>Evolution of Trichinella species and genotypes.</title>
        <authorList>
            <person name="Korhonen P.K."/>
            <person name="Edoardo P."/>
            <person name="Giuseppe L.R."/>
            <person name="Gasser R.B."/>
        </authorList>
    </citation>
    <scope>NUCLEOTIDE SEQUENCE [LARGE SCALE GENOMIC DNA]</scope>
    <source>
        <strain evidence="1">ISS1980</strain>
    </source>
</reference>
<evidence type="ECO:0000313" key="2">
    <source>
        <dbReference type="Proteomes" id="UP000054843"/>
    </source>
</evidence>
<accession>A0A0V1LXT4</accession>
<gene>
    <name evidence="1" type="ORF">T10_9341</name>
</gene>
<evidence type="ECO:0000313" key="1">
    <source>
        <dbReference type="EMBL" id="KRZ64246.1"/>
    </source>
</evidence>
<proteinExistence type="predicted"/>
<name>A0A0V1LXT4_9BILA</name>
<dbReference type="Proteomes" id="UP000054843">
    <property type="component" value="Unassembled WGS sequence"/>
</dbReference>
<protein>
    <submittedName>
        <fullName evidence="1">Uncharacterized protein</fullName>
    </submittedName>
</protein>
<sequence>MALPLSATGTGIHALHLGAPGTGIRVKHGISPFS</sequence>
<organism evidence="1 2">
    <name type="scientific">Trichinella papuae</name>
    <dbReference type="NCBI Taxonomy" id="268474"/>
    <lineage>
        <taxon>Eukaryota</taxon>
        <taxon>Metazoa</taxon>
        <taxon>Ecdysozoa</taxon>
        <taxon>Nematoda</taxon>
        <taxon>Enoplea</taxon>
        <taxon>Dorylaimia</taxon>
        <taxon>Trichinellida</taxon>
        <taxon>Trichinellidae</taxon>
        <taxon>Trichinella</taxon>
    </lineage>
</organism>
<dbReference type="AlphaFoldDB" id="A0A0V1LXT4"/>
<comment type="caution">
    <text evidence="1">The sequence shown here is derived from an EMBL/GenBank/DDBJ whole genome shotgun (WGS) entry which is preliminary data.</text>
</comment>